<proteinExistence type="predicted"/>
<evidence type="ECO:0000313" key="3">
    <source>
        <dbReference type="Proteomes" id="UP001054837"/>
    </source>
</evidence>
<comment type="caution">
    <text evidence="2">The sequence shown here is derived from an EMBL/GenBank/DDBJ whole genome shotgun (WGS) entry which is preliminary data.</text>
</comment>
<evidence type="ECO:0000256" key="1">
    <source>
        <dbReference type="SAM" id="MobiDB-lite"/>
    </source>
</evidence>
<dbReference type="EMBL" id="BPLQ01007091">
    <property type="protein sequence ID" value="GIY27816.1"/>
    <property type="molecule type" value="Genomic_DNA"/>
</dbReference>
<gene>
    <name evidence="2" type="ORF">CDAR_515521</name>
</gene>
<name>A0AAV4S440_9ARAC</name>
<accession>A0AAV4S440</accession>
<feature type="region of interest" description="Disordered" evidence="1">
    <location>
        <begin position="77"/>
        <end position="98"/>
    </location>
</feature>
<organism evidence="2 3">
    <name type="scientific">Caerostris darwini</name>
    <dbReference type="NCBI Taxonomy" id="1538125"/>
    <lineage>
        <taxon>Eukaryota</taxon>
        <taxon>Metazoa</taxon>
        <taxon>Ecdysozoa</taxon>
        <taxon>Arthropoda</taxon>
        <taxon>Chelicerata</taxon>
        <taxon>Arachnida</taxon>
        <taxon>Araneae</taxon>
        <taxon>Araneomorphae</taxon>
        <taxon>Entelegynae</taxon>
        <taxon>Araneoidea</taxon>
        <taxon>Araneidae</taxon>
        <taxon>Caerostris</taxon>
    </lineage>
</organism>
<sequence length="98" mass="10701">MARFTSEEKDTGFREKNCFVQGRGEANNNLIKITKLPLPAFLGFYFRRSFHDVTTLSAAAPECVGVSSPTACAPGVGLSPETVTPEDRCEDGRVRGYL</sequence>
<feature type="compositionally biased region" description="Basic and acidic residues" evidence="1">
    <location>
        <begin position="85"/>
        <end position="98"/>
    </location>
</feature>
<evidence type="ECO:0000313" key="2">
    <source>
        <dbReference type="EMBL" id="GIY27816.1"/>
    </source>
</evidence>
<dbReference type="AlphaFoldDB" id="A0AAV4S440"/>
<keyword evidence="3" id="KW-1185">Reference proteome</keyword>
<dbReference type="Proteomes" id="UP001054837">
    <property type="component" value="Unassembled WGS sequence"/>
</dbReference>
<reference evidence="2 3" key="1">
    <citation type="submission" date="2021-06" db="EMBL/GenBank/DDBJ databases">
        <title>Caerostris darwini draft genome.</title>
        <authorList>
            <person name="Kono N."/>
            <person name="Arakawa K."/>
        </authorList>
    </citation>
    <scope>NUCLEOTIDE SEQUENCE [LARGE SCALE GENOMIC DNA]</scope>
</reference>
<protein>
    <submittedName>
        <fullName evidence="2">Uncharacterized protein</fullName>
    </submittedName>
</protein>